<reference evidence="1 2" key="1">
    <citation type="submission" date="2019-03" db="EMBL/GenBank/DDBJ databases">
        <title>Single cell metagenomics reveals metabolic interactions within the superorganism composed of flagellate Streblomastix strix and complex community of Bacteroidetes bacteria on its surface.</title>
        <authorList>
            <person name="Treitli S.C."/>
            <person name="Kolisko M."/>
            <person name="Husnik F."/>
            <person name="Keeling P."/>
            <person name="Hampl V."/>
        </authorList>
    </citation>
    <scope>NUCLEOTIDE SEQUENCE [LARGE SCALE GENOMIC DNA]</scope>
    <source>
        <strain evidence="1">ST1C</strain>
    </source>
</reference>
<organism evidence="1 2">
    <name type="scientific">Streblomastix strix</name>
    <dbReference type="NCBI Taxonomy" id="222440"/>
    <lineage>
        <taxon>Eukaryota</taxon>
        <taxon>Metamonada</taxon>
        <taxon>Preaxostyla</taxon>
        <taxon>Oxymonadida</taxon>
        <taxon>Streblomastigidae</taxon>
        <taxon>Streblomastix</taxon>
    </lineage>
</organism>
<evidence type="ECO:0000313" key="1">
    <source>
        <dbReference type="EMBL" id="KAA6378782.1"/>
    </source>
</evidence>
<comment type="caution">
    <text evidence="1">The sequence shown here is derived from an EMBL/GenBank/DDBJ whole genome shotgun (WGS) entry which is preliminary data.</text>
</comment>
<accession>A0A5J4V8G0</accession>
<evidence type="ECO:0000313" key="2">
    <source>
        <dbReference type="Proteomes" id="UP000324800"/>
    </source>
</evidence>
<dbReference type="AlphaFoldDB" id="A0A5J4V8G0"/>
<dbReference type="Proteomes" id="UP000324800">
    <property type="component" value="Unassembled WGS sequence"/>
</dbReference>
<protein>
    <submittedName>
        <fullName evidence="1">Uncharacterized protein</fullName>
    </submittedName>
</protein>
<sequence length="115" mass="12872">MFFVCSSVDLACDLLELACNVRRCCITITLAWNDSASCGRSCFEQQQTNPLFVSLTDTYFKWNPKLSHTTACGIATWCISTDLHSLMIIAGAIVTTCPIVRIQTSICRTITYNRY</sequence>
<gene>
    <name evidence="1" type="ORF">EZS28_025691</name>
</gene>
<proteinExistence type="predicted"/>
<name>A0A5J4V8G0_9EUKA</name>
<dbReference type="OrthoDB" id="8188307at2759"/>
<dbReference type="EMBL" id="SNRW01008926">
    <property type="protein sequence ID" value="KAA6378782.1"/>
    <property type="molecule type" value="Genomic_DNA"/>
</dbReference>